<dbReference type="AlphaFoldDB" id="A0A6L6YFC5"/>
<comment type="caution">
    <text evidence="3">The sequence shown here is derived from an EMBL/GenBank/DDBJ whole genome shotgun (WGS) entry which is preliminary data.</text>
</comment>
<dbReference type="OrthoDB" id="6032310at2"/>
<evidence type="ECO:0000313" key="3">
    <source>
        <dbReference type="EMBL" id="MVX56405.1"/>
    </source>
</evidence>
<dbReference type="Pfam" id="PF17289">
    <property type="entry name" value="Terminase_6C"/>
    <property type="match status" value="1"/>
</dbReference>
<name>A0A6L6YFC5_9BURK</name>
<accession>A0A6L6YFC5</accession>
<protein>
    <recommendedName>
        <fullName evidence="2">Terminase large subunit gp17-like C-terminal domain-containing protein</fullName>
    </recommendedName>
</protein>
<dbReference type="InterPro" id="IPR035421">
    <property type="entry name" value="Terminase_6C"/>
</dbReference>
<gene>
    <name evidence="3" type="ORF">E5987_04180</name>
</gene>
<sequence length="394" mass="44920">MMAKLKGVDGMTFFKSLQNLAKDLGIETTVTINNVPSCKTHTNYVLRIASNSILDFYENVSFVYCDEKAKLGWLFSQYIRAEKCMAQSRIDTVLQGVEKGETFRDIGKRLGLTYSGASALYNRIKAGRKINAGHSFPAISEWLKTRWSEERQLLRLEILDKKLSEEQEVWNITVDSPDHSYLLADGTNNFNSFESMAGRVYYPFSRAVHIRRCPFNPGLPIWVGMDFNIDPMSTVILQPQANGELWAVGEIVKIASNTEEMAQAIEQKYYRWQDRITLYPDPAGGARQHARGETDIDILREHGFDRIKYRRQHPPIADRVNCVNRMLMSAEGKIRLFVDPSCTHLINALEQTLYIEGSRDIDKSANIEHCADALGYAIEIEYPLKKLKVAGYSR</sequence>
<evidence type="ECO:0000259" key="2">
    <source>
        <dbReference type="Pfam" id="PF17289"/>
    </source>
</evidence>
<evidence type="ECO:0000256" key="1">
    <source>
        <dbReference type="ARBA" id="ARBA00022612"/>
    </source>
</evidence>
<dbReference type="EMBL" id="WSRP01000009">
    <property type="protein sequence ID" value="MVX56405.1"/>
    <property type="molecule type" value="Genomic_DNA"/>
</dbReference>
<organism evidence="3 4">
    <name type="scientific">Parasutterella muris</name>
    <dbReference type="NCBI Taxonomy" id="2565572"/>
    <lineage>
        <taxon>Bacteria</taxon>
        <taxon>Pseudomonadati</taxon>
        <taxon>Pseudomonadota</taxon>
        <taxon>Betaproteobacteria</taxon>
        <taxon>Burkholderiales</taxon>
        <taxon>Sutterellaceae</taxon>
        <taxon>Parasutterella</taxon>
    </lineage>
</organism>
<dbReference type="Proteomes" id="UP000472580">
    <property type="component" value="Unassembled WGS sequence"/>
</dbReference>
<evidence type="ECO:0000313" key="4">
    <source>
        <dbReference type="Proteomes" id="UP000472580"/>
    </source>
</evidence>
<dbReference type="Gene3D" id="3.30.420.280">
    <property type="match status" value="1"/>
</dbReference>
<reference evidence="3 4" key="1">
    <citation type="submission" date="2019-12" db="EMBL/GenBank/DDBJ databases">
        <title>Microbes associate with the intestines of laboratory mice.</title>
        <authorList>
            <person name="Navarre W."/>
            <person name="Wong E."/>
        </authorList>
    </citation>
    <scope>NUCLEOTIDE SEQUENCE [LARGE SCALE GENOMIC DNA]</scope>
    <source>
        <strain evidence="3 4">NM82_D38</strain>
    </source>
</reference>
<keyword evidence="1" id="KW-1188">Viral release from host cell</keyword>
<proteinExistence type="predicted"/>
<feature type="domain" description="Terminase large subunit gp17-like C-terminal" evidence="2">
    <location>
        <begin position="224"/>
        <end position="378"/>
    </location>
</feature>
<keyword evidence="4" id="KW-1185">Reference proteome</keyword>